<proteinExistence type="inferred from homology"/>
<dbReference type="eggNOG" id="COG0582">
    <property type="taxonomic scope" value="Bacteria"/>
</dbReference>
<dbReference type="SUPFAM" id="SSF56349">
    <property type="entry name" value="DNA breaking-rejoining enzymes"/>
    <property type="match status" value="1"/>
</dbReference>
<dbReference type="GO" id="GO:0003677">
    <property type="term" value="F:DNA binding"/>
    <property type="evidence" value="ECO:0007669"/>
    <property type="project" value="UniProtKB-KW"/>
</dbReference>
<dbReference type="Proteomes" id="UP000010473">
    <property type="component" value="Chromosome"/>
</dbReference>
<dbReference type="InterPro" id="IPR002104">
    <property type="entry name" value="Integrase_catalytic"/>
</dbReference>
<dbReference type="GO" id="GO:0006310">
    <property type="term" value="P:DNA recombination"/>
    <property type="evidence" value="ECO:0007669"/>
    <property type="project" value="UniProtKB-KW"/>
</dbReference>
<evidence type="ECO:0000256" key="2">
    <source>
        <dbReference type="ARBA" id="ARBA00023125"/>
    </source>
</evidence>
<dbReference type="RefSeq" id="WP_015193632.1">
    <property type="nucleotide sequence ID" value="NC_019748.1"/>
</dbReference>
<keyword evidence="6" id="KW-1185">Reference proteome</keyword>
<evidence type="ECO:0000313" key="6">
    <source>
        <dbReference type="Proteomes" id="UP000010473"/>
    </source>
</evidence>
<evidence type="ECO:0000313" key="5">
    <source>
        <dbReference type="EMBL" id="AFZ35964.1"/>
    </source>
</evidence>
<dbReference type="Pfam" id="PF00589">
    <property type="entry name" value="Phage_integrase"/>
    <property type="match status" value="1"/>
</dbReference>
<evidence type="ECO:0000256" key="1">
    <source>
        <dbReference type="ARBA" id="ARBA00008857"/>
    </source>
</evidence>
<comment type="similarity">
    <text evidence="1">Belongs to the 'phage' integrase family.</text>
</comment>
<dbReference type="InterPro" id="IPR050090">
    <property type="entry name" value="Tyrosine_recombinase_XerCD"/>
</dbReference>
<dbReference type="PROSITE" id="PS51898">
    <property type="entry name" value="TYR_RECOMBINASE"/>
    <property type="match status" value="1"/>
</dbReference>
<dbReference type="GO" id="GO:0015074">
    <property type="term" value="P:DNA integration"/>
    <property type="evidence" value="ECO:0007669"/>
    <property type="project" value="InterPro"/>
</dbReference>
<keyword evidence="3" id="KW-0233">DNA recombination</keyword>
<dbReference type="InterPro" id="IPR011010">
    <property type="entry name" value="DNA_brk_join_enz"/>
</dbReference>
<organism evidence="5 6">
    <name type="scientific">Stanieria cyanosphaera (strain ATCC 29371 / PCC 7437)</name>
    <dbReference type="NCBI Taxonomy" id="111780"/>
    <lineage>
        <taxon>Bacteria</taxon>
        <taxon>Bacillati</taxon>
        <taxon>Cyanobacteriota</taxon>
        <taxon>Cyanophyceae</taxon>
        <taxon>Pleurocapsales</taxon>
        <taxon>Dermocarpellaceae</taxon>
        <taxon>Stanieria</taxon>
    </lineage>
</organism>
<accession>K9XV72</accession>
<dbReference type="EMBL" id="CP003653">
    <property type="protein sequence ID" value="AFZ35964.1"/>
    <property type="molecule type" value="Genomic_DNA"/>
</dbReference>
<dbReference type="InterPro" id="IPR013762">
    <property type="entry name" value="Integrase-like_cat_sf"/>
</dbReference>
<name>K9XV72_STAC7</name>
<dbReference type="InterPro" id="IPR010998">
    <property type="entry name" value="Integrase_recombinase_N"/>
</dbReference>
<keyword evidence="2" id="KW-0238">DNA-binding</keyword>
<dbReference type="PANTHER" id="PTHR30349:SF41">
    <property type="entry name" value="INTEGRASE_RECOMBINASE PROTEIN MJ0367-RELATED"/>
    <property type="match status" value="1"/>
</dbReference>
<dbReference type="PANTHER" id="PTHR30349">
    <property type="entry name" value="PHAGE INTEGRASE-RELATED"/>
    <property type="match status" value="1"/>
</dbReference>
<dbReference type="CDD" id="cd01189">
    <property type="entry name" value="INT_ICEBs1_C_like"/>
    <property type="match status" value="1"/>
</dbReference>
<feature type="domain" description="Tyr recombinase" evidence="4">
    <location>
        <begin position="188"/>
        <end position="389"/>
    </location>
</feature>
<dbReference type="STRING" id="111780.Sta7437_2427"/>
<sequence>MYTKGQEYAKVGRVTVDVKGKSYRIRLTYPEGTRHEFSIARVSPEGWTTAIKAAQLISRDCDLGDFDDTYARYSPKHAKKLEIASQVKEYDLLELWEIYKENSKNSVAKTTQKSAWKHFDSMVRSVAPEHLKLSKANDFIQALLKRYSPGTLTVFTKTLYPCINQAVSKGLIPRNPYKDISLPRTQKPTIEAFEPKEIKAIIAAFYSDEFVAKGSSYKHSHYATYVELLALTGCRPEEAIALTWDDIKEREGKMFIRFNRAYSKGILLLHTKTHEIRLFPCNEQLQRVIRDIPRSHENKLDLLFPSQEWKYIDQGNFRQRYWKKVVDGLVAQGKVEKYLKPYCLRYSFITRMIREGVDIATVAALVGNSTEMIVKHYLASRKDFDLPEL</sequence>
<protein>
    <submittedName>
        <fullName evidence="5">Integrase family protein</fullName>
    </submittedName>
</protein>
<evidence type="ECO:0000259" key="4">
    <source>
        <dbReference type="PROSITE" id="PS51898"/>
    </source>
</evidence>
<dbReference type="AlphaFoldDB" id="K9XV72"/>
<dbReference type="Gene3D" id="1.10.443.10">
    <property type="entry name" value="Intergrase catalytic core"/>
    <property type="match status" value="1"/>
</dbReference>
<dbReference type="Gene3D" id="1.10.150.130">
    <property type="match status" value="1"/>
</dbReference>
<gene>
    <name evidence="5" type="ordered locus">Sta7437_2427</name>
</gene>
<evidence type="ECO:0000256" key="3">
    <source>
        <dbReference type="ARBA" id="ARBA00023172"/>
    </source>
</evidence>
<dbReference type="HOGENOM" id="CLU_027562_8_0_3"/>
<reference evidence="6" key="1">
    <citation type="journal article" date="2013" name="Proc. Natl. Acad. Sci. U.S.A.">
        <title>Improving the coverage of the cyanobacterial phylum using diversity-driven genome sequencing.</title>
        <authorList>
            <person name="Shih P.M."/>
            <person name="Wu D."/>
            <person name="Latifi A."/>
            <person name="Axen S.D."/>
            <person name="Fewer D.P."/>
            <person name="Talla E."/>
            <person name="Calteau A."/>
            <person name="Cai F."/>
            <person name="Tandeau de Marsac N."/>
            <person name="Rippka R."/>
            <person name="Herdman M."/>
            <person name="Sivonen K."/>
            <person name="Coursin T."/>
            <person name="Laurent T."/>
            <person name="Goodwin L."/>
            <person name="Nolan M."/>
            <person name="Davenport K.W."/>
            <person name="Han C.S."/>
            <person name="Rubin E.M."/>
            <person name="Eisen J.A."/>
            <person name="Woyke T."/>
            <person name="Gugger M."/>
            <person name="Kerfeld C.A."/>
        </authorList>
    </citation>
    <scope>NUCLEOTIDE SEQUENCE [LARGE SCALE GENOMIC DNA]</scope>
    <source>
        <strain evidence="6">ATCC 29371 / PCC 7437</strain>
    </source>
</reference>
<dbReference type="KEGG" id="scs:Sta7437_2427"/>
<dbReference type="OrthoDB" id="530235at2"/>